<comment type="catalytic activity">
    <reaction evidence="12">
        <text>Preferential cleavage: (Ac)2-L-Lys-D-Ala-|-D-Ala. Also transpeptidation of peptidyl-alanyl moieties that are N-acyl substituents of D-alanine.</text>
        <dbReference type="EC" id="3.4.16.4"/>
    </reaction>
</comment>
<dbReference type="Gene3D" id="3.40.710.10">
    <property type="entry name" value="DD-peptidase/beta-lactamase superfamily"/>
    <property type="match status" value="1"/>
</dbReference>
<reference evidence="18 19" key="1">
    <citation type="submission" date="2020-08" db="EMBL/GenBank/DDBJ databases">
        <title>Genomic Encyclopedia of Type Strains, Phase IV (KMG-IV): sequencing the most valuable type-strain genomes for metagenomic binning, comparative biology and taxonomic classification.</title>
        <authorList>
            <person name="Goeker M."/>
        </authorList>
    </citation>
    <scope>NUCLEOTIDE SEQUENCE [LARGE SCALE GENOMIC DNA]</scope>
    <source>
        <strain evidence="18 19">DSM 19163</strain>
    </source>
</reference>
<evidence type="ECO:0000256" key="4">
    <source>
        <dbReference type="ARBA" id="ARBA00022670"/>
    </source>
</evidence>
<dbReference type="PANTHER" id="PTHR32282">
    <property type="entry name" value="BINDING PROTEIN TRANSPEPTIDASE, PUTATIVE-RELATED"/>
    <property type="match status" value="1"/>
</dbReference>
<dbReference type="InterPro" id="IPR012338">
    <property type="entry name" value="Beta-lactam/transpept-like"/>
</dbReference>
<feature type="domain" description="Penicillin-binding protein transpeptidase" evidence="16">
    <location>
        <begin position="355"/>
        <end position="619"/>
    </location>
</feature>
<feature type="compositionally biased region" description="Polar residues" evidence="14">
    <location>
        <begin position="746"/>
        <end position="774"/>
    </location>
</feature>
<dbReference type="GO" id="GO:0071555">
    <property type="term" value="P:cell wall organization"/>
    <property type="evidence" value="ECO:0007669"/>
    <property type="project" value="UniProtKB-KW"/>
</dbReference>
<dbReference type="Pfam" id="PF00905">
    <property type="entry name" value="Transpeptidase"/>
    <property type="match status" value="1"/>
</dbReference>
<dbReference type="PANTHER" id="PTHR32282:SF29">
    <property type="entry name" value="PENICILLIN-BINDING PROTEIN 1A"/>
    <property type="match status" value="1"/>
</dbReference>
<dbReference type="InterPro" id="IPR036950">
    <property type="entry name" value="PBP_transglycosylase"/>
</dbReference>
<evidence type="ECO:0000256" key="7">
    <source>
        <dbReference type="ARBA" id="ARBA00022801"/>
    </source>
</evidence>
<dbReference type="EMBL" id="JACHHF010000001">
    <property type="protein sequence ID" value="MBB5175405.1"/>
    <property type="molecule type" value="Genomic_DNA"/>
</dbReference>
<dbReference type="InterPro" id="IPR001264">
    <property type="entry name" value="Glyco_trans_51"/>
</dbReference>
<dbReference type="FunFam" id="1.10.3810.10:FF:000001">
    <property type="entry name" value="Penicillin-binding protein 1A"/>
    <property type="match status" value="1"/>
</dbReference>
<dbReference type="GO" id="GO:0008955">
    <property type="term" value="F:peptidoglycan glycosyltransferase activity"/>
    <property type="evidence" value="ECO:0007669"/>
    <property type="project" value="UniProtKB-EC"/>
</dbReference>
<protein>
    <submittedName>
        <fullName evidence="18">Penicillin-binding protein 1A</fullName>
        <ecNumber evidence="18">2.4.1.-</ecNumber>
        <ecNumber evidence="18">3.4.-.-</ecNumber>
    </submittedName>
</protein>
<evidence type="ECO:0000256" key="1">
    <source>
        <dbReference type="ARBA" id="ARBA00007090"/>
    </source>
</evidence>
<comment type="similarity">
    <text evidence="2">In the N-terminal section; belongs to the glycosyltransferase 51 family.</text>
</comment>
<evidence type="ECO:0000256" key="11">
    <source>
        <dbReference type="ARBA" id="ARBA00023316"/>
    </source>
</evidence>
<keyword evidence="15" id="KW-0472">Membrane</keyword>
<dbReference type="SUPFAM" id="SSF56601">
    <property type="entry name" value="beta-lactamase/transpeptidase-like"/>
    <property type="match status" value="1"/>
</dbReference>
<evidence type="ECO:0000256" key="9">
    <source>
        <dbReference type="ARBA" id="ARBA00022984"/>
    </source>
</evidence>
<evidence type="ECO:0000256" key="10">
    <source>
        <dbReference type="ARBA" id="ARBA00023268"/>
    </source>
</evidence>
<dbReference type="GO" id="GO:0006508">
    <property type="term" value="P:proteolysis"/>
    <property type="evidence" value="ECO:0007669"/>
    <property type="project" value="UniProtKB-KW"/>
</dbReference>
<keyword evidence="3" id="KW-0121">Carboxypeptidase</keyword>
<accession>A0A9Q2CYF7</accession>
<evidence type="ECO:0000256" key="3">
    <source>
        <dbReference type="ARBA" id="ARBA00022645"/>
    </source>
</evidence>
<keyword evidence="5 18" id="KW-0328">Glycosyltransferase</keyword>
<feature type="transmembrane region" description="Helical" evidence="15">
    <location>
        <begin position="21"/>
        <end position="45"/>
    </location>
</feature>
<keyword evidence="10" id="KW-0511">Multifunctional enzyme</keyword>
<evidence type="ECO:0000313" key="19">
    <source>
        <dbReference type="Proteomes" id="UP000579136"/>
    </source>
</evidence>
<dbReference type="InterPro" id="IPR023346">
    <property type="entry name" value="Lysozyme-like_dom_sf"/>
</dbReference>
<dbReference type="InterPro" id="IPR001460">
    <property type="entry name" value="PCN-bd_Tpept"/>
</dbReference>
<dbReference type="GO" id="GO:0008658">
    <property type="term" value="F:penicillin binding"/>
    <property type="evidence" value="ECO:0007669"/>
    <property type="project" value="InterPro"/>
</dbReference>
<dbReference type="InterPro" id="IPR050396">
    <property type="entry name" value="Glycosyltr_51/Transpeptidase"/>
</dbReference>
<dbReference type="Pfam" id="PF00912">
    <property type="entry name" value="Transgly"/>
    <property type="match status" value="1"/>
</dbReference>
<keyword evidence="4" id="KW-0645">Protease</keyword>
<keyword evidence="15" id="KW-0812">Transmembrane</keyword>
<feature type="compositionally biased region" description="Low complexity" evidence="14">
    <location>
        <begin position="683"/>
        <end position="705"/>
    </location>
</feature>
<sequence length="790" mass="88879">MNNPLSRNKRNNKSKKTLWKRLALLFILACVSMFVLGIVVFAYFASTAPAFSIEKLKDPIPSRVFDKNDELVTTIYQGIEREYIDIDDTPEHMTDAVLAVEDNRFYEHGAIDFKRLGGAVVKNVTGGFGSQGASTITQQVVKRAFLTEEKTIKRKAQEAYLSYRLEQEYSKDDILEMYLNKIYYSDGIYGVRTASLYYFDKELEDLNLKEAAYLAGLPNLPNVYNLYVDAESGNKRANQVLSLMLHHGRITEDEYNEAVNTDLTTNLIARSEEERASTEPKDPEFAAYVNIIKTQLEESDEFNNIEISELLSSGIDIYTNMDANIQRTLQDTVDDKEFFYGDKFKSDDFNIASSILDTNSGALIAISGGRDYQEVVKENLAITQHNTGSTMKPILAYGPAIENMKLPTNYTVQDEMSYSPKNFDGQIYNYDKQGHGTVTIRDALRQSFNVPAVKVFEQVEDESSGSAEDFSKGLGLDYSKKLDGDYSISFNDVLGGNESRFSPLQMAQAYAAFGNGGTFNEASAVRYVINSENEKIDMDYETHKAMEDYTAFMITDMLKDTFDPYGSADYIKMDGLNIAAKTGTTSYSDNVLDEYNLPSNAAKDAWIVGYTPEYTMSVWTGFTSTKKDGVTSFIGNEEHITPQWFFQDVMNQISTFNGQDFTKPDSVNWINGNELAVKDSSFFFNNNSNNNNNNDTNNDSNNNSNQKVRRYYYTTPSEDDSEENTQSEESKESEDNKESQERQETETTNPVETPSESENSNTNQDTTPSESGGETNTPPPSNNSDDNSNN</sequence>
<proteinExistence type="inferred from homology"/>
<keyword evidence="11" id="KW-0961">Cell wall biogenesis/degradation</keyword>
<dbReference type="Gene3D" id="1.10.3810.10">
    <property type="entry name" value="Biosynthetic peptidoglycan transglycosylase-like"/>
    <property type="match status" value="1"/>
</dbReference>
<name>A0A9Q2CYF7_9STAP</name>
<evidence type="ECO:0000259" key="17">
    <source>
        <dbReference type="Pfam" id="PF00912"/>
    </source>
</evidence>
<dbReference type="EC" id="3.4.-.-" evidence="18"/>
<evidence type="ECO:0000259" key="16">
    <source>
        <dbReference type="Pfam" id="PF00905"/>
    </source>
</evidence>
<comment type="catalytic activity">
    <reaction evidence="13">
        <text>[GlcNAc-(1-&gt;4)-Mur2Ac(oyl-L-Ala-gamma-D-Glu-L-Lys-D-Ala-D-Ala)](n)-di-trans,octa-cis-undecaprenyl diphosphate + beta-D-GlcNAc-(1-&gt;4)-Mur2Ac(oyl-L-Ala-gamma-D-Glu-L-Lys-D-Ala-D-Ala)-di-trans,octa-cis-undecaprenyl diphosphate = [GlcNAc-(1-&gt;4)-Mur2Ac(oyl-L-Ala-gamma-D-Glu-L-Lys-D-Ala-D-Ala)](n+1)-di-trans,octa-cis-undecaprenyl diphosphate + di-trans,octa-cis-undecaprenyl diphosphate + H(+)</text>
        <dbReference type="Rhea" id="RHEA:23708"/>
        <dbReference type="Rhea" id="RHEA-COMP:9602"/>
        <dbReference type="Rhea" id="RHEA-COMP:9603"/>
        <dbReference type="ChEBI" id="CHEBI:15378"/>
        <dbReference type="ChEBI" id="CHEBI:58405"/>
        <dbReference type="ChEBI" id="CHEBI:60033"/>
        <dbReference type="ChEBI" id="CHEBI:78435"/>
        <dbReference type="EC" id="2.4.99.28"/>
    </reaction>
</comment>
<evidence type="ECO:0000256" key="13">
    <source>
        <dbReference type="ARBA" id="ARBA00049902"/>
    </source>
</evidence>
<dbReference type="GO" id="GO:0030288">
    <property type="term" value="C:outer membrane-bounded periplasmic space"/>
    <property type="evidence" value="ECO:0007669"/>
    <property type="project" value="TreeGrafter"/>
</dbReference>
<organism evidence="18 19">
    <name type="scientific">Nosocomiicoccus ampullae</name>
    <dbReference type="NCBI Taxonomy" id="489910"/>
    <lineage>
        <taxon>Bacteria</taxon>
        <taxon>Bacillati</taxon>
        <taxon>Bacillota</taxon>
        <taxon>Bacilli</taxon>
        <taxon>Bacillales</taxon>
        <taxon>Staphylococcaceae</taxon>
        <taxon>Nosocomiicoccus</taxon>
    </lineage>
</organism>
<evidence type="ECO:0000256" key="15">
    <source>
        <dbReference type="SAM" id="Phobius"/>
    </source>
</evidence>
<keyword evidence="15" id="KW-1133">Transmembrane helix</keyword>
<comment type="caution">
    <text evidence="18">The sequence shown here is derived from an EMBL/GenBank/DDBJ whole genome shotgun (WGS) entry which is preliminary data.</text>
</comment>
<dbReference type="RefSeq" id="WP_183672825.1">
    <property type="nucleotide sequence ID" value="NZ_CBCRYX010000003.1"/>
</dbReference>
<comment type="similarity">
    <text evidence="1">In the C-terminal section; belongs to the transpeptidase family.</text>
</comment>
<dbReference type="GO" id="GO:0009002">
    <property type="term" value="F:serine-type D-Ala-D-Ala carboxypeptidase activity"/>
    <property type="evidence" value="ECO:0007669"/>
    <property type="project" value="UniProtKB-EC"/>
</dbReference>
<feature type="domain" description="Glycosyl transferase family 51" evidence="17">
    <location>
        <begin position="71"/>
        <end position="244"/>
    </location>
</feature>
<gene>
    <name evidence="18" type="ORF">HNQ45_000263</name>
</gene>
<dbReference type="EC" id="2.4.1.-" evidence="18"/>
<dbReference type="Proteomes" id="UP000579136">
    <property type="component" value="Unassembled WGS sequence"/>
</dbReference>
<dbReference type="GO" id="GO:0008360">
    <property type="term" value="P:regulation of cell shape"/>
    <property type="evidence" value="ECO:0007669"/>
    <property type="project" value="UniProtKB-KW"/>
</dbReference>
<keyword evidence="8" id="KW-0133">Cell shape</keyword>
<keyword evidence="6 18" id="KW-0808">Transferase</keyword>
<keyword evidence="19" id="KW-1185">Reference proteome</keyword>
<evidence type="ECO:0000313" key="18">
    <source>
        <dbReference type="EMBL" id="MBB5175405.1"/>
    </source>
</evidence>
<evidence type="ECO:0000256" key="6">
    <source>
        <dbReference type="ARBA" id="ARBA00022679"/>
    </source>
</evidence>
<keyword evidence="7 18" id="KW-0378">Hydrolase</keyword>
<evidence type="ECO:0000256" key="14">
    <source>
        <dbReference type="SAM" id="MobiDB-lite"/>
    </source>
</evidence>
<dbReference type="AlphaFoldDB" id="A0A9Q2CYF7"/>
<feature type="compositionally biased region" description="Basic and acidic residues" evidence="14">
    <location>
        <begin position="728"/>
        <end position="745"/>
    </location>
</feature>
<feature type="region of interest" description="Disordered" evidence="14">
    <location>
        <begin position="683"/>
        <end position="790"/>
    </location>
</feature>
<evidence type="ECO:0000256" key="5">
    <source>
        <dbReference type="ARBA" id="ARBA00022676"/>
    </source>
</evidence>
<evidence type="ECO:0000256" key="2">
    <source>
        <dbReference type="ARBA" id="ARBA00007739"/>
    </source>
</evidence>
<keyword evidence="9" id="KW-0573">Peptidoglycan synthesis</keyword>
<evidence type="ECO:0000256" key="12">
    <source>
        <dbReference type="ARBA" id="ARBA00034000"/>
    </source>
</evidence>
<dbReference type="SUPFAM" id="SSF53955">
    <property type="entry name" value="Lysozyme-like"/>
    <property type="match status" value="1"/>
</dbReference>
<feature type="compositionally biased region" description="Acidic residues" evidence="14">
    <location>
        <begin position="717"/>
        <end position="726"/>
    </location>
</feature>
<dbReference type="GO" id="GO:0009252">
    <property type="term" value="P:peptidoglycan biosynthetic process"/>
    <property type="evidence" value="ECO:0007669"/>
    <property type="project" value="UniProtKB-KW"/>
</dbReference>
<evidence type="ECO:0000256" key="8">
    <source>
        <dbReference type="ARBA" id="ARBA00022960"/>
    </source>
</evidence>